<keyword evidence="2" id="KW-1185">Reference proteome</keyword>
<gene>
    <name evidence="1" type="ORF">PN36_33955</name>
</gene>
<dbReference type="Proteomes" id="UP000030428">
    <property type="component" value="Unassembled WGS sequence"/>
</dbReference>
<evidence type="ECO:0000313" key="1">
    <source>
        <dbReference type="EMBL" id="TGO01941.1"/>
    </source>
</evidence>
<sequence>MQQKQQLTAKWVGILLALFAIICSTGMPQVAAAELTMDSESIAERIQPIGRVRLVGEPEPISVNKSYQSEEKTLIPAPQVKRSEYPKMGFCRFCLGCTTI</sequence>
<proteinExistence type="predicted"/>
<organism evidence="1 2">
    <name type="scientific">Candidatus Thiomargarita nelsonii</name>
    <dbReference type="NCBI Taxonomy" id="1003181"/>
    <lineage>
        <taxon>Bacteria</taxon>
        <taxon>Pseudomonadati</taxon>
        <taxon>Pseudomonadota</taxon>
        <taxon>Gammaproteobacteria</taxon>
        <taxon>Thiotrichales</taxon>
        <taxon>Thiotrichaceae</taxon>
        <taxon>Thiomargarita</taxon>
    </lineage>
</organism>
<evidence type="ECO:0000313" key="2">
    <source>
        <dbReference type="Proteomes" id="UP000030428"/>
    </source>
</evidence>
<accession>A0A4E0QY61</accession>
<name>A0A4E0QY61_9GAMM</name>
<reference evidence="1 2" key="1">
    <citation type="journal article" date="2016" name="Front. Microbiol.">
        <title>Single-Cell (Meta-)Genomics of a Dimorphic Candidatus Thiomargarita nelsonii Reveals Genomic Plasticity.</title>
        <authorList>
            <person name="Flood B.E."/>
            <person name="Fliss P."/>
            <person name="Jones D.S."/>
            <person name="Dick G.J."/>
            <person name="Jain S."/>
            <person name="Kaster A.K."/>
            <person name="Winkel M."/>
            <person name="Mussmann M."/>
            <person name="Bailey J."/>
        </authorList>
    </citation>
    <scope>NUCLEOTIDE SEQUENCE [LARGE SCALE GENOMIC DNA]</scope>
    <source>
        <strain evidence="1">Hydrate Ridge</strain>
    </source>
</reference>
<comment type="caution">
    <text evidence="1">The sequence shown here is derived from an EMBL/GenBank/DDBJ whole genome shotgun (WGS) entry which is preliminary data.</text>
</comment>
<dbReference type="AlphaFoldDB" id="A0A4E0QY61"/>
<dbReference type="EMBL" id="JSZA02000374">
    <property type="protein sequence ID" value="TGO01941.1"/>
    <property type="molecule type" value="Genomic_DNA"/>
</dbReference>
<protein>
    <submittedName>
        <fullName evidence="1">Uncharacterized protein</fullName>
    </submittedName>
</protein>